<dbReference type="EMBL" id="MN739976">
    <property type="protein sequence ID" value="QHT80938.1"/>
    <property type="molecule type" value="Genomic_DNA"/>
</dbReference>
<proteinExistence type="predicted"/>
<evidence type="ECO:0000313" key="2">
    <source>
        <dbReference type="EMBL" id="QHT80938.1"/>
    </source>
</evidence>
<feature type="domain" description="Mrr-like" evidence="1">
    <location>
        <begin position="67"/>
        <end position="156"/>
    </location>
</feature>
<dbReference type="SUPFAM" id="SSF52980">
    <property type="entry name" value="Restriction endonuclease-like"/>
    <property type="match status" value="1"/>
</dbReference>
<dbReference type="InterPro" id="IPR011335">
    <property type="entry name" value="Restrct_endonuc-II-like"/>
</dbReference>
<sequence length="222" mass="25621">MASEIAKRLHEIFLRSPMNLWDAFEEECRKFYDAPAHSFVEMRTRDNKKIRGDMFEDFCVQYLKFVQGYEEVWLLEDVPEDVLTKLGMQRRDVGIDLVARHKGKYIAVQCKYKKQETAKLKIVTWKALSTFYALCMRTGPWEKFVVMTNCAYVRHMGKKTPKDLSICLRKLQGVSKEDWLKMCGVTGHTLASAGAGAAPPAEKKTLTEEEVRLARLKFLGKV</sequence>
<dbReference type="InterPro" id="IPR039442">
    <property type="entry name" value="Mrr-like_dom"/>
</dbReference>
<protein>
    <recommendedName>
        <fullName evidence="1">Mrr-like domain-containing protein</fullName>
    </recommendedName>
</protein>
<organism evidence="2">
    <name type="scientific">viral metagenome</name>
    <dbReference type="NCBI Taxonomy" id="1070528"/>
    <lineage>
        <taxon>unclassified sequences</taxon>
        <taxon>metagenomes</taxon>
        <taxon>organismal metagenomes</taxon>
    </lineage>
</organism>
<evidence type="ECO:0000259" key="1">
    <source>
        <dbReference type="Pfam" id="PF13156"/>
    </source>
</evidence>
<reference evidence="2" key="1">
    <citation type="journal article" date="2020" name="Nature">
        <title>Giant virus diversity and host interactions through global metagenomics.</title>
        <authorList>
            <person name="Schulz F."/>
            <person name="Roux S."/>
            <person name="Paez-Espino D."/>
            <person name="Jungbluth S."/>
            <person name="Walsh D.A."/>
            <person name="Denef V.J."/>
            <person name="McMahon K.D."/>
            <person name="Konstantinidis K.T."/>
            <person name="Eloe-Fadrosh E.A."/>
            <person name="Kyrpides N.C."/>
            <person name="Woyke T."/>
        </authorList>
    </citation>
    <scope>NUCLEOTIDE SEQUENCE</scope>
    <source>
        <strain evidence="2">GVMAG-M-3300023184-135</strain>
    </source>
</reference>
<name>A0A6C0HJW5_9ZZZZ</name>
<dbReference type="AlphaFoldDB" id="A0A6C0HJW5"/>
<dbReference type="Pfam" id="PF13156">
    <property type="entry name" value="Mrr_cat_2"/>
    <property type="match status" value="1"/>
</dbReference>
<accession>A0A6C0HJW5</accession>